<dbReference type="InterPro" id="IPR038877">
    <property type="entry name" value="THSD1"/>
</dbReference>
<dbReference type="InterPro" id="IPR036383">
    <property type="entry name" value="TSP1_rpt_sf"/>
</dbReference>
<keyword evidence="1" id="KW-1133">Transmembrane helix</keyword>
<dbReference type="Pfam" id="PF00090">
    <property type="entry name" value="TSP_1"/>
    <property type="match status" value="1"/>
</dbReference>
<protein>
    <submittedName>
        <fullName evidence="2">Uncharacterized protein</fullName>
    </submittedName>
</protein>
<dbReference type="PANTHER" id="PTHR16311">
    <property type="entry name" value="THROMBOSPONDIN TYPE I DOMAIN-CONTAINING 1"/>
    <property type="match status" value="1"/>
</dbReference>
<keyword evidence="1" id="KW-0472">Membrane</keyword>
<dbReference type="SMART" id="SM00209">
    <property type="entry name" value="TSP1"/>
    <property type="match status" value="1"/>
</dbReference>
<reference evidence="2" key="1">
    <citation type="journal article" date="2023" name="Mol. Biol. Evol.">
        <title>Third-Generation Sequencing Reveals the Adaptive Role of the Epigenome in Three Deep-Sea Polychaetes.</title>
        <authorList>
            <person name="Perez M."/>
            <person name="Aroh O."/>
            <person name="Sun Y."/>
            <person name="Lan Y."/>
            <person name="Juniper S.K."/>
            <person name="Young C.R."/>
            <person name="Angers B."/>
            <person name="Qian P.Y."/>
        </authorList>
    </citation>
    <scope>NUCLEOTIDE SEQUENCE</scope>
    <source>
        <strain evidence="2">P08H-3</strain>
    </source>
</reference>
<dbReference type="PANTHER" id="PTHR16311:SF3">
    <property type="entry name" value="THROMBOSPONDIN TYPE-1 DOMAIN-CONTAINING PROTEIN 1"/>
    <property type="match status" value="1"/>
</dbReference>
<dbReference type="EMBL" id="JAODUP010000443">
    <property type="protein sequence ID" value="KAK2149634.1"/>
    <property type="molecule type" value="Genomic_DNA"/>
</dbReference>
<evidence type="ECO:0000313" key="3">
    <source>
        <dbReference type="Proteomes" id="UP001208570"/>
    </source>
</evidence>
<evidence type="ECO:0000313" key="2">
    <source>
        <dbReference type="EMBL" id="KAK2149634.1"/>
    </source>
</evidence>
<dbReference type="SUPFAM" id="SSF82895">
    <property type="entry name" value="TSP-1 type 1 repeat"/>
    <property type="match status" value="1"/>
</dbReference>
<dbReference type="Gene3D" id="2.20.100.10">
    <property type="entry name" value="Thrombospondin type-1 (TSP1) repeat"/>
    <property type="match status" value="1"/>
</dbReference>
<evidence type="ECO:0000256" key="1">
    <source>
        <dbReference type="SAM" id="Phobius"/>
    </source>
</evidence>
<dbReference type="PROSITE" id="PS50092">
    <property type="entry name" value="TSP1"/>
    <property type="match status" value="1"/>
</dbReference>
<dbReference type="GO" id="GO:0071944">
    <property type="term" value="C:cell periphery"/>
    <property type="evidence" value="ECO:0007669"/>
    <property type="project" value="TreeGrafter"/>
</dbReference>
<keyword evidence="1" id="KW-0812">Transmembrane</keyword>
<dbReference type="AlphaFoldDB" id="A0AAD9N0E1"/>
<keyword evidence="3" id="KW-1185">Reference proteome</keyword>
<name>A0AAD9N0E1_9ANNE</name>
<dbReference type="InterPro" id="IPR000884">
    <property type="entry name" value="TSP1_rpt"/>
</dbReference>
<organism evidence="2 3">
    <name type="scientific">Paralvinella palmiformis</name>
    <dbReference type="NCBI Taxonomy" id="53620"/>
    <lineage>
        <taxon>Eukaryota</taxon>
        <taxon>Metazoa</taxon>
        <taxon>Spiralia</taxon>
        <taxon>Lophotrochozoa</taxon>
        <taxon>Annelida</taxon>
        <taxon>Polychaeta</taxon>
        <taxon>Sedentaria</taxon>
        <taxon>Canalipalpata</taxon>
        <taxon>Terebellida</taxon>
        <taxon>Terebelliformia</taxon>
        <taxon>Alvinellidae</taxon>
        <taxon>Paralvinella</taxon>
    </lineage>
</organism>
<gene>
    <name evidence="2" type="ORF">LSH36_443g02002</name>
</gene>
<feature type="transmembrane region" description="Helical" evidence="1">
    <location>
        <begin position="136"/>
        <end position="159"/>
    </location>
</feature>
<sequence>MRTPKATNLLSCLNSDCCDDNFCTSIGYDIEWNWVCNSDPSYTWSEWTSWSNCSATCGLGFIRRQRRCLGNPVFYACRGSSHEINICEMDSCSGRSDIPSYKPSARPGVRVRTGVQDFRDQLSEEEPAFKESDYRISAVCLGSFGLIFLVVEFAIFLILDITTIGKHLRLLKRNLKHLRLHSCLKHLKARRIVHSEDTF</sequence>
<accession>A0AAD9N0E1</accession>
<comment type="caution">
    <text evidence="2">The sequence shown here is derived from an EMBL/GenBank/DDBJ whole genome shotgun (WGS) entry which is preliminary data.</text>
</comment>
<proteinExistence type="predicted"/>
<dbReference type="Proteomes" id="UP001208570">
    <property type="component" value="Unassembled WGS sequence"/>
</dbReference>